<dbReference type="EMBL" id="BSNF01000006">
    <property type="protein sequence ID" value="GLQ06664.1"/>
    <property type="molecule type" value="Genomic_DNA"/>
</dbReference>
<dbReference type="InterPro" id="IPR032789">
    <property type="entry name" value="T2SS-T3SS_pil_N"/>
</dbReference>
<feature type="domain" description="Type II/III secretion system secretin-like" evidence="3">
    <location>
        <begin position="226"/>
        <end position="386"/>
    </location>
</feature>
<proteinExistence type="inferred from homology"/>
<accession>A0ABQ5U3D6</accession>
<dbReference type="PANTHER" id="PTHR30332">
    <property type="entry name" value="PROBABLE GENERAL SECRETION PATHWAY PROTEIN D"/>
    <property type="match status" value="1"/>
</dbReference>
<protein>
    <submittedName>
        <fullName evidence="6">Fimbriae assembly protein</fullName>
    </submittedName>
</protein>
<feature type="domain" description="Pilus formation protein N-terminal" evidence="5">
    <location>
        <begin position="10"/>
        <end position="79"/>
    </location>
</feature>
<evidence type="ECO:0000313" key="6">
    <source>
        <dbReference type="EMBL" id="GLQ06664.1"/>
    </source>
</evidence>
<reference evidence="6" key="1">
    <citation type="journal article" date="2014" name="Int. J. Syst. Evol. Microbiol.">
        <title>Complete genome of a new Firmicutes species belonging to the dominant human colonic microbiota ('Ruminococcus bicirculans') reveals two chromosomes and a selective capacity to utilize plant glucans.</title>
        <authorList>
            <consortium name="NISC Comparative Sequencing Program"/>
            <person name="Wegmann U."/>
            <person name="Louis P."/>
            <person name="Goesmann A."/>
            <person name="Henrissat B."/>
            <person name="Duncan S.H."/>
            <person name="Flint H.J."/>
        </authorList>
    </citation>
    <scope>NUCLEOTIDE SEQUENCE</scope>
    <source>
        <strain evidence="6">NBRC 103408</strain>
    </source>
</reference>
<evidence type="ECO:0000259" key="5">
    <source>
        <dbReference type="Pfam" id="PF13629"/>
    </source>
</evidence>
<reference evidence="6" key="2">
    <citation type="submission" date="2023-01" db="EMBL/GenBank/DDBJ databases">
        <title>Draft genome sequence of Sneathiella chinensis strain NBRC 103408.</title>
        <authorList>
            <person name="Sun Q."/>
            <person name="Mori K."/>
        </authorList>
    </citation>
    <scope>NUCLEOTIDE SEQUENCE</scope>
    <source>
        <strain evidence="6">NBRC 103408</strain>
    </source>
</reference>
<evidence type="ECO:0000256" key="2">
    <source>
        <dbReference type="SAM" id="MobiDB-lite"/>
    </source>
</evidence>
<evidence type="ECO:0000259" key="3">
    <source>
        <dbReference type="Pfam" id="PF00263"/>
    </source>
</evidence>
<feature type="domain" description="BON" evidence="4">
    <location>
        <begin position="91"/>
        <end position="143"/>
    </location>
</feature>
<organism evidence="6 7">
    <name type="scientific">Sneathiella chinensis</name>
    <dbReference type="NCBI Taxonomy" id="349750"/>
    <lineage>
        <taxon>Bacteria</taxon>
        <taxon>Pseudomonadati</taxon>
        <taxon>Pseudomonadota</taxon>
        <taxon>Alphaproteobacteria</taxon>
        <taxon>Sneathiellales</taxon>
        <taxon>Sneathiellaceae</taxon>
        <taxon>Sneathiella</taxon>
    </lineage>
</organism>
<sequence>MGAHPAYAGAERLDLHVNEGSFYKLTEPVVDVLVTNPAIADAQFTQGNGLFVYGKRAGRTHILAVAKNDKIIFNRLIEVRRSLAALETTLDDEFGAASVRVVSSAGRLIVSGQATSHDEAGRILDVIRGYLDEGEEIVNRIAVPGPGQVNLKVRIVEVNRRATKDLGINWDILLNPGSITVGLLSGRSPFLAGGRIIPQRSLAGGQSSAVFGYAGDGFSVNSVIDALVEDNLVTVLAEPNLTSRSGEKASFFAGGEFPVPVSASDDRITVQFKQFGVILDMTPTVLSPDRISLHIRPEVSELSSSGAVVIDDVSIPGISIRRTEATIELASGQSFAVAGLLQNRNRNLVKEVPWLADLNVLGPLFRSSRYQNEETELVIIATANLVQPLSRDDYTTPLAGLRENSQSRKLKTGRNLTPSPVPEIPDGPAGKGGRVYGAHGYIY</sequence>
<gene>
    <name evidence="6" type="ORF">GCM10007924_18850</name>
</gene>
<dbReference type="PRINTS" id="PR00811">
    <property type="entry name" value="BCTERIALGSPD"/>
</dbReference>
<name>A0ABQ5U3D6_9PROT</name>
<dbReference type="InterPro" id="IPR050810">
    <property type="entry name" value="Bact_Secretion_Sys_Channel"/>
</dbReference>
<comment type="similarity">
    <text evidence="1">Belongs to the bacterial secretin family.</text>
</comment>
<keyword evidence="7" id="KW-1185">Reference proteome</keyword>
<evidence type="ECO:0000259" key="4">
    <source>
        <dbReference type="Pfam" id="PF04972"/>
    </source>
</evidence>
<dbReference type="InterPro" id="IPR004846">
    <property type="entry name" value="T2SS/T3SS_dom"/>
</dbReference>
<dbReference type="InterPro" id="IPR001775">
    <property type="entry name" value="GspD/PilQ"/>
</dbReference>
<evidence type="ECO:0000256" key="1">
    <source>
        <dbReference type="RuleBase" id="RU004003"/>
    </source>
</evidence>
<dbReference type="PANTHER" id="PTHR30332:SF17">
    <property type="entry name" value="TYPE IV PILIATION SYSTEM PROTEIN DR_0774-RELATED"/>
    <property type="match status" value="1"/>
</dbReference>
<feature type="region of interest" description="Disordered" evidence="2">
    <location>
        <begin position="396"/>
        <end position="432"/>
    </location>
</feature>
<evidence type="ECO:0000313" key="7">
    <source>
        <dbReference type="Proteomes" id="UP001161409"/>
    </source>
</evidence>
<dbReference type="Pfam" id="PF04972">
    <property type="entry name" value="BON"/>
    <property type="match status" value="1"/>
</dbReference>
<dbReference type="Pfam" id="PF00263">
    <property type="entry name" value="Secretin"/>
    <property type="match status" value="1"/>
</dbReference>
<comment type="caution">
    <text evidence="6">The sequence shown here is derived from an EMBL/GenBank/DDBJ whole genome shotgun (WGS) entry which is preliminary data.</text>
</comment>
<dbReference type="Proteomes" id="UP001161409">
    <property type="component" value="Unassembled WGS sequence"/>
</dbReference>
<dbReference type="InterPro" id="IPR007055">
    <property type="entry name" value="BON_dom"/>
</dbReference>
<dbReference type="Pfam" id="PF13629">
    <property type="entry name" value="T2SS-T3SS_pil_N"/>
    <property type="match status" value="1"/>
</dbReference>